<keyword evidence="6" id="KW-0443">Lipid metabolism</keyword>
<evidence type="ECO:0000313" key="8">
    <source>
        <dbReference type="EMBL" id="GAM12532.1"/>
    </source>
</evidence>
<dbReference type="EC" id="3.1.4.4" evidence="3"/>
<dbReference type="OrthoDB" id="92272at2"/>
<dbReference type="Gene3D" id="3.30.870.10">
    <property type="entry name" value="Endonuclease Chain A"/>
    <property type="match status" value="2"/>
</dbReference>
<dbReference type="STRING" id="1321606.SAMD00020551_0667"/>
<keyword evidence="9" id="KW-1185">Reference proteome</keyword>
<accession>A0A0A8X0H9</accession>
<dbReference type="InterPro" id="IPR051406">
    <property type="entry name" value="PLD_domain"/>
</dbReference>
<keyword evidence="5" id="KW-0442">Lipid degradation</keyword>
<evidence type="ECO:0000256" key="2">
    <source>
        <dbReference type="ARBA" id="ARBA00008664"/>
    </source>
</evidence>
<keyword evidence="4" id="KW-0378">Hydrolase</keyword>
<evidence type="ECO:0000256" key="3">
    <source>
        <dbReference type="ARBA" id="ARBA00012027"/>
    </source>
</evidence>
<dbReference type="PANTHER" id="PTHR43856">
    <property type="entry name" value="CARDIOLIPIN HYDROLASE"/>
    <property type="match status" value="1"/>
</dbReference>
<dbReference type="GO" id="GO:0016042">
    <property type="term" value="P:lipid catabolic process"/>
    <property type="evidence" value="ECO:0007669"/>
    <property type="project" value="UniProtKB-KW"/>
</dbReference>
<dbReference type="CDD" id="cd09130">
    <property type="entry name" value="PLDc_unchar2_2"/>
    <property type="match status" value="1"/>
</dbReference>
<dbReference type="Proteomes" id="UP000031014">
    <property type="component" value="Unassembled WGS sequence"/>
</dbReference>
<dbReference type="GO" id="GO:0016891">
    <property type="term" value="F:RNA endonuclease activity producing 5'-phosphomonoesters, hydrolytic mechanism"/>
    <property type="evidence" value="ECO:0007669"/>
    <property type="project" value="TreeGrafter"/>
</dbReference>
<evidence type="ECO:0000313" key="9">
    <source>
        <dbReference type="Proteomes" id="UP000031014"/>
    </source>
</evidence>
<dbReference type="SUPFAM" id="SSF56024">
    <property type="entry name" value="Phospholipase D/nuclease"/>
    <property type="match status" value="2"/>
</dbReference>
<dbReference type="AlphaFoldDB" id="A0A0A8X0H9"/>
<dbReference type="EMBL" id="BASE01000014">
    <property type="protein sequence ID" value="GAM12532.1"/>
    <property type="molecule type" value="Genomic_DNA"/>
</dbReference>
<dbReference type="GO" id="GO:0004630">
    <property type="term" value="F:phospholipase D activity"/>
    <property type="evidence" value="ECO:0007669"/>
    <property type="project" value="UniProtKB-EC"/>
</dbReference>
<comment type="catalytic activity">
    <reaction evidence="1">
        <text>a 1,2-diacyl-sn-glycero-3-phosphocholine + H2O = a 1,2-diacyl-sn-glycero-3-phosphate + choline + H(+)</text>
        <dbReference type="Rhea" id="RHEA:14445"/>
        <dbReference type="ChEBI" id="CHEBI:15354"/>
        <dbReference type="ChEBI" id="CHEBI:15377"/>
        <dbReference type="ChEBI" id="CHEBI:15378"/>
        <dbReference type="ChEBI" id="CHEBI:57643"/>
        <dbReference type="ChEBI" id="CHEBI:58608"/>
        <dbReference type="EC" id="3.1.4.4"/>
    </reaction>
</comment>
<dbReference type="CDD" id="cd09129">
    <property type="entry name" value="PLDc_unchar2_1"/>
    <property type="match status" value="1"/>
</dbReference>
<proteinExistence type="inferred from homology"/>
<sequence length="478" mass="54789">MRIGKSLSKRKPLLILIMLALIVIATAVYHTHKDLPKGLSYEGEIHNVTDVRFLYDLTYKGIDGEKKYEHEIFDTVMKRIEEAEDFIVLDMFLFNGYYKEDMGYPEISESIGEKLIAQKKKHKDLTIVFITDEINLTYGSHKSGILKELRDNDIEVIFTNLDPLRDSNPLYTGVWRVFFQWFGQSGEGWIPNPMAKNAPDVTLRSYLELMNLKANHRKVFVTEKTAIVASANPHDASGFHSNIAFETSGDIIRDILESEQAVIDFSGGGSLPDYTPVEEKGAIKVQILTEGKILKHLQNELKKTGKGDQIWIGMFYLAERKVIDEIDKAADRGAKIKIILDPNTNAFGNQKSGLPNIPVSEEIMEFGSDNIEIKWYNAGQEQYHAKMIFFDRGKNSVILGGSANFTRRNLDDLNLETNMKITASSDSQVIKDVDQYFNRIWNNDGARFTLDYEENKDKLTPFKYIIYWIQRILWFTSY</sequence>
<dbReference type="PANTHER" id="PTHR43856:SF1">
    <property type="entry name" value="MITOCHONDRIAL CARDIOLIPIN HYDROLASE"/>
    <property type="match status" value="1"/>
</dbReference>
<name>A0A0A8X0H9_MESS1</name>
<dbReference type="InterPro" id="IPR025202">
    <property type="entry name" value="PLD-like_dom"/>
</dbReference>
<reference evidence="8 9" key="1">
    <citation type="submission" date="2013-06" db="EMBL/GenBank/DDBJ databases">
        <title>Whole genome shotgun sequence of Bacillus selenatarsenatis SF-1.</title>
        <authorList>
            <person name="Kuroda M."/>
            <person name="Sei K."/>
            <person name="Yamashita M."/>
            <person name="Ike M."/>
        </authorList>
    </citation>
    <scope>NUCLEOTIDE SEQUENCE [LARGE SCALE GENOMIC DNA]</scope>
    <source>
        <strain evidence="8 9">SF-1</strain>
    </source>
</reference>
<evidence type="ECO:0000256" key="4">
    <source>
        <dbReference type="ARBA" id="ARBA00022801"/>
    </source>
</evidence>
<organism evidence="8 9">
    <name type="scientific">Mesobacillus selenatarsenatis (strain DSM 18680 / JCM 14380 / FERM P-15431 / SF-1)</name>
    <dbReference type="NCBI Taxonomy" id="1321606"/>
    <lineage>
        <taxon>Bacteria</taxon>
        <taxon>Bacillati</taxon>
        <taxon>Bacillota</taxon>
        <taxon>Bacilli</taxon>
        <taxon>Bacillales</taxon>
        <taxon>Bacillaceae</taxon>
        <taxon>Mesobacillus</taxon>
    </lineage>
</organism>
<dbReference type="Pfam" id="PF13091">
    <property type="entry name" value="PLDc_2"/>
    <property type="match status" value="1"/>
</dbReference>
<evidence type="ECO:0000259" key="7">
    <source>
        <dbReference type="Pfam" id="PF13091"/>
    </source>
</evidence>
<comment type="similarity">
    <text evidence="2">Belongs to the phospholipase D family.</text>
</comment>
<evidence type="ECO:0000256" key="6">
    <source>
        <dbReference type="ARBA" id="ARBA00023098"/>
    </source>
</evidence>
<gene>
    <name evidence="8" type="ORF">SAMD00020551_0667</name>
</gene>
<dbReference type="RefSeq" id="WP_041964475.1">
    <property type="nucleotide sequence ID" value="NZ_BASE01000014.1"/>
</dbReference>
<protein>
    <recommendedName>
        <fullName evidence="3">phospholipase D</fullName>
        <ecNumber evidence="3">3.1.4.4</ecNumber>
    </recommendedName>
</protein>
<feature type="domain" description="Phospholipase D-like" evidence="7">
    <location>
        <begin position="301"/>
        <end position="441"/>
    </location>
</feature>
<evidence type="ECO:0000256" key="1">
    <source>
        <dbReference type="ARBA" id="ARBA00000798"/>
    </source>
</evidence>
<evidence type="ECO:0000256" key="5">
    <source>
        <dbReference type="ARBA" id="ARBA00022963"/>
    </source>
</evidence>
<comment type="caution">
    <text evidence="8">The sequence shown here is derived from an EMBL/GenBank/DDBJ whole genome shotgun (WGS) entry which is preliminary data.</text>
</comment>